<evidence type="ECO:0000256" key="2">
    <source>
        <dbReference type="ARBA" id="ARBA00023002"/>
    </source>
</evidence>
<dbReference type="InterPro" id="IPR006139">
    <property type="entry name" value="D-isomer_2_OHA_DH_cat_dom"/>
</dbReference>
<evidence type="ECO:0000256" key="1">
    <source>
        <dbReference type="ARBA" id="ARBA00005854"/>
    </source>
</evidence>
<keyword evidence="8" id="KW-1185">Reference proteome</keyword>
<dbReference type="OrthoDB" id="9793626at2"/>
<dbReference type="eggNOG" id="COG0111">
    <property type="taxonomic scope" value="Bacteria"/>
</dbReference>
<dbReference type="AlphaFoldDB" id="L0KRG0"/>
<feature type="domain" description="D-isomer specific 2-hydroxyacid dehydrogenase catalytic" evidence="5">
    <location>
        <begin position="14"/>
        <end position="317"/>
    </location>
</feature>
<dbReference type="Gene3D" id="3.40.50.720">
    <property type="entry name" value="NAD(P)-binding Rossmann-like Domain"/>
    <property type="match status" value="2"/>
</dbReference>
<evidence type="ECO:0000313" key="8">
    <source>
        <dbReference type="Proteomes" id="UP000010998"/>
    </source>
</evidence>
<dbReference type="PANTHER" id="PTHR42789:SF1">
    <property type="entry name" value="D-ISOMER SPECIFIC 2-HYDROXYACID DEHYDROGENASE FAMILY PROTEIN (AFU_ORTHOLOGUE AFUA_6G10090)"/>
    <property type="match status" value="1"/>
</dbReference>
<dbReference type="InterPro" id="IPR050857">
    <property type="entry name" value="D-2-hydroxyacid_DH"/>
</dbReference>
<evidence type="ECO:0000256" key="4">
    <source>
        <dbReference type="RuleBase" id="RU003719"/>
    </source>
</evidence>
<dbReference type="EMBL" id="CP003358">
    <property type="protein sequence ID" value="AGB47691.1"/>
    <property type="molecule type" value="Genomic_DNA"/>
</dbReference>
<dbReference type="SUPFAM" id="SSF51735">
    <property type="entry name" value="NAD(P)-binding Rossmann-fold domains"/>
    <property type="match status" value="1"/>
</dbReference>
<keyword evidence="3" id="KW-0520">NAD</keyword>
<dbReference type="Pfam" id="PF00389">
    <property type="entry name" value="2-Hacid_dh"/>
    <property type="match status" value="1"/>
</dbReference>
<name>L0KRG0_MESAW</name>
<proteinExistence type="inferred from homology"/>
<organism evidence="7 8">
    <name type="scientific">Mesorhizobium australicum (strain HAMBI 3006 / LMG 24608 / WSM2073)</name>
    <dbReference type="NCBI Taxonomy" id="754035"/>
    <lineage>
        <taxon>Bacteria</taxon>
        <taxon>Pseudomonadati</taxon>
        <taxon>Pseudomonadota</taxon>
        <taxon>Alphaproteobacteria</taxon>
        <taxon>Hyphomicrobiales</taxon>
        <taxon>Phyllobacteriaceae</taxon>
        <taxon>Mesorhizobium</taxon>
    </lineage>
</organism>
<gene>
    <name evidence="7" type="ordered locus">Mesau_05384</name>
</gene>
<feature type="domain" description="D-isomer specific 2-hydroxyacid dehydrogenase NAD-binding" evidence="6">
    <location>
        <begin position="107"/>
        <end position="289"/>
    </location>
</feature>
<dbReference type="InterPro" id="IPR006140">
    <property type="entry name" value="D-isomer_DH_NAD-bd"/>
</dbReference>
<dbReference type="PROSITE" id="PS00671">
    <property type="entry name" value="D_2_HYDROXYACID_DH_3"/>
    <property type="match status" value="1"/>
</dbReference>
<dbReference type="Pfam" id="PF02826">
    <property type="entry name" value="2-Hacid_dh_C"/>
    <property type="match status" value="1"/>
</dbReference>
<dbReference type="Proteomes" id="UP000010998">
    <property type="component" value="Chromosome"/>
</dbReference>
<keyword evidence="2 4" id="KW-0560">Oxidoreductase</keyword>
<dbReference type="SUPFAM" id="SSF52283">
    <property type="entry name" value="Formate/glycerate dehydrogenase catalytic domain-like"/>
    <property type="match status" value="1"/>
</dbReference>
<dbReference type="InterPro" id="IPR036291">
    <property type="entry name" value="NAD(P)-bd_dom_sf"/>
</dbReference>
<evidence type="ECO:0000259" key="6">
    <source>
        <dbReference type="Pfam" id="PF02826"/>
    </source>
</evidence>
<dbReference type="KEGG" id="mam:Mesau_05384"/>
<comment type="similarity">
    <text evidence="1 4">Belongs to the D-isomer specific 2-hydroxyacid dehydrogenase family.</text>
</comment>
<evidence type="ECO:0000313" key="7">
    <source>
        <dbReference type="EMBL" id="AGB47691.1"/>
    </source>
</evidence>
<dbReference type="InterPro" id="IPR029753">
    <property type="entry name" value="D-isomer_DH_CS"/>
</dbReference>
<evidence type="ECO:0000259" key="5">
    <source>
        <dbReference type="Pfam" id="PF00389"/>
    </source>
</evidence>
<protein>
    <submittedName>
        <fullName evidence="7">Phosphoglycerate dehydrogenase-like oxidoreductase</fullName>
    </submittedName>
</protein>
<dbReference type="RefSeq" id="WP_015319064.1">
    <property type="nucleotide sequence ID" value="NC_019973.1"/>
</dbReference>
<dbReference type="CDD" id="cd05299">
    <property type="entry name" value="CtBP_dh"/>
    <property type="match status" value="1"/>
</dbReference>
<accession>L0KRG0</accession>
<sequence>MKVVRTDRELECPEIDTGLRARGVDLVTLPDGIPEADLANAVADADLLLMCYTPITARVIDAAPRLKGIVKYGVGIDAIDIPAAMRRGIPVVNVPDYAEETVAEGAFALMIALAKRLPGITQAMTRDGWIWPEQRWLGRDISGATLGLVGCGKIGRSMARMAGQGFRARVVGFDPGVDAATMRAAGIEKADDLHAMLRACDFVSLHCVLNDQTRGLIGKHELACLKPSAIIVNVSRGALIDEAALVETIVAGRIGGAGLDVYSVEPLARSGHPMSALFGRDNVILFPHLTFFTYEAMRRLEDDTLARCFEILEGRPVTIRSHDPRLRAQTAGIVFGR</sequence>
<dbReference type="HOGENOM" id="CLU_019796_1_3_5"/>
<dbReference type="InterPro" id="IPR043322">
    <property type="entry name" value="CtBP"/>
</dbReference>
<reference evidence="8" key="1">
    <citation type="submission" date="2012-02" db="EMBL/GenBank/DDBJ databases">
        <title>Complete sequence of Mesorhizobium australicum WSM2073.</title>
        <authorList>
            <person name="Lucas S."/>
            <person name="Han J."/>
            <person name="Lapidus A."/>
            <person name="Cheng J.-F."/>
            <person name="Goodwin L."/>
            <person name="Pitluck S."/>
            <person name="Peters L."/>
            <person name="Gu W."/>
            <person name="Detter J.C."/>
            <person name="Han C."/>
            <person name="Tapia R."/>
            <person name="Land M."/>
            <person name="Hauser L."/>
            <person name="Kyrpides N."/>
            <person name="Ivanova N."/>
            <person name="Pagani I."/>
            <person name="Reeve W.G."/>
            <person name="Howieson J.G."/>
            <person name="Tiwari R.P."/>
            <person name="O'Hara G.W."/>
            <person name="Atkins C.A."/>
            <person name="Ronson C.W."/>
            <person name="Nandasena K.G."/>
            <person name="Woyke T."/>
        </authorList>
    </citation>
    <scope>NUCLEOTIDE SEQUENCE [LARGE SCALE GENOMIC DNA]</scope>
    <source>
        <strain evidence="8">LMG 24608 / HAMBI 3006 / WSM2073</strain>
    </source>
</reference>
<dbReference type="GO" id="GO:0003714">
    <property type="term" value="F:transcription corepressor activity"/>
    <property type="evidence" value="ECO:0007669"/>
    <property type="project" value="InterPro"/>
</dbReference>
<evidence type="ECO:0000256" key="3">
    <source>
        <dbReference type="ARBA" id="ARBA00023027"/>
    </source>
</evidence>
<dbReference type="PANTHER" id="PTHR42789">
    <property type="entry name" value="D-ISOMER SPECIFIC 2-HYDROXYACID DEHYDROGENASE FAMILY PROTEIN (AFU_ORTHOLOGUE AFUA_6G10090)"/>
    <property type="match status" value="1"/>
</dbReference>
<dbReference type="GO" id="GO:0051287">
    <property type="term" value="F:NAD binding"/>
    <property type="evidence" value="ECO:0007669"/>
    <property type="project" value="InterPro"/>
</dbReference>
<dbReference type="GeneID" id="90992675"/>
<dbReference type="STRING" id="754035.Mesau_05384"/>
<dbReference type="GO" id="GO:0016616">
    <property type="term" value="F:oxidoreductase activity, acting on the CH-OH group of donors, NAD or NADP as acceptor"/>
    <property type="evidence" value="ECO:0007669"/>
    <property type="project" value="InterPro"/>
</dbReference>